<sequence>MRTFTAALVALLSIPLTSSVAVTDIQGPAWLSPLVGQTVNNVTGIVTGKSKSNGFFISGTPSKDRRVSHGLTVFTTSASILSQVNVGDLISLSGKVSEFRSSTSPDNLFATELQSPSNIVVLSSNNTVEPLILGKDRSPPTQALSGLDRGRDGWLSVPNNRSQVDVVNANLRPDRFGMDFWSSLEGQLVTVRKPVALEFENNFGEFWVHGDWPVTGKNKRGGLTITFGPNGIPDANPETVIIGSPLDGTKNPHVTMGMTFSDITGIVFQQFGFFYILPTTAPTVLSIPDPTVPPTTLRPTTKNACELTIGDYNVENFTPTSSSKATVANHIASFLASPDIMFLQEIQDNSGSKDDGTVIANVTLSNLSAAITLVDNSTSYEFVDLPGVNNQDGGQPGGNIRSAYLFRSSKVSLLPGSPVGGALDATLPIRGPDGKVSLSFNPGRIDPTNSAWNSSRKPLVVAWETTNGHRFFTINVHLTAKLDSSSTQGNSRPPVNAGVDQRTSQVETIAKFVKSLLKLDPLANVIIAGDHNEYIQTRSVFKAFDNLMFEIDEVSNVPVTERYTYVFDQNTEQLDHIWVSAAIAARGTKVEHIHVNNWAPTLAQRTSDHDPSVARVHVC</sequence>
<evidence type="ECO:0000259" key="2">
    <source>
        <dbReference type="Pfam" id="PF03372"/>
    </source>
</evidence>
<dbReference type="OrthoDB" id="47488at2759"/>
<dbReference type="Proteomes" id="UP000813824">
    <property type="component" value="Unassembled WGS sequence"/>
</dbReference>
<evidence type="ECO:0000313" key="3">
    <source>
        <dbReference type="EMBL" id="KAH8104716.1"/>
    </source>
</evidence>
<feature type="signal peptide" evidence="1">
    <location>
        <begin position="1"/>
        <end position="19"/>
    </location>
</feature>
<dbReference type="EMBL" id="JAEVFJ010000005">
    <property type="protein sequence ID" value="KAH8104716.1"/>
    <property type="molecule type" value="Genomic_DNA"/>
</dbReference>
<keyword evidence="4" id="KW-1185">Reference proteome</keyword>
<dbReference type="PANTHER" id="PTHR42834:SF1">
    <property type="entry name" value="ENDONUCLEASE_EXONUCLEASE_PHOSPHATASE FAMILY PROTEIN (AFU_ORTHOLOGUE AFUA_3G09210)"/>
    <property type="match status" value="1"/>
</dbReference>
<gene>
    <name evidence="3" type="ORF">BXZ70DRAFT_611241</name>
</gene>
<keyword evidence="1" id="KW-0732">Signal</keyword>
<evidence type="ECO:0000313" key="4">
    <source>
        <dbReference type="Proteomes" id="UP000813824"/>
    </source>
</evidence>
<dbReference type="SUPFAM" id="SSF56219">
    <property type="entry name" value="DNase I-like"/>
    <property type="match status" value="1"/>
</dbReference>
<dbReference type="PANTHER" id="PTHR42834">
    <property type="entry name" value="ENDONUCLEASE/EXONUCLEASE/PHOSPHATASE FAMILY PROTEIN (AFU_ORTHOLOGUE AFUA_3G09210)"/>
    <property type="match status" value="1"/>
</dbReference>
<dbReference type="Gene3D" id="3.60.10.10">
    <property type="entry name" value="Endonuclease/exonuclease/phosphatase"/>
    <property type="match status" value="1"/>
</dbReference>
<comment type="caution">
    <text evidence="3">The sequence shown here is derived from an EMBL/GenBank/DDBJ whole genome shotgun (WGS) entry which is preliminary data.</text>
</comment>
<accession>A0A8K0XT67</accession>
<evidence type="ECO:0000256" key="1">
    <source>
        <dbReference type="SAM" id="SignalP"/>
    </source>
</evidence>
<feature type="chain" id="PRO_5035451254" evidence="1">
    <location>
        <begin position="20"/>
        <end position="619"/>
    </location>
</feature>
<name>A0A8K0XT67_9AGAR</name>
<dbReference type="InterPro" id="IPR005135">
    <property type="entry name" value="Endo/exonuclease/phosphatase"/>
</dbReference>
<organism evidence="3 4">
    <name type="scientific">Cristinia sonorae</name>
    <dbReference type="NCBI Taxonomy" id="1940300"/>
    <lineage>
        <taxon>Eukaryota</taxon>
        <taxon>Fungi</taxon>
        <taxon>Dikarya</taxon>
        <taxon>Basidiomycota</taxon>
        <taxon>Agaricomycotina</taxon>
        <taxon>Agaricomycetes</taxon>
        <taxon>Agaricomycetidae</taxon>
        <taxon>Agaricales</taxon>
        <taxon>Pleurotineae</taxon>
        <taxon>Stephanosporaceae</taxon>
        <taxon>Cristinia</taxon>
    </lineage>
</organism>
<feature type="domain" description="Endonuclease/exonuclease/phosphatase" evidence="2">
    <location>
        <begin position="312"/>
        <end position="609"/>
    </location>
</feature>
<reference evidence="3" key="1">
    <citation type="journal article" date="2021" name="New Phytol.">
        <title>Evolutionary innovations through gain and loss of genes in the ectomycorrhizal Boletales.</title>
        <authorList>
            <person name="Wu G."/>
            <person name="Miyauchi S."/>
            <person name="Morin E."/>
            <person name="Kuo A."/>
            <person name="Drula E."/>
            <person name="Varga T."/>
            <person name="Kohler A."/>
            <person name="Feng B."/>
            <person name="Cao Y."/>
            <person name="Lipzen A."/>
            <person name="Daum C."/>
            <person name="Hundley H."/>
            <person name="Pangilinan J."/>
            <person name="Johnson J."/>
            <person name="Barry K."/>
            <person name="LaButti K."/>
            <person name="Ng V."/>
            <person name="Ahrendt S."/>
            <person name="Min B."/>
            <person name="Choi I.G."/>
            <person name="Park H."/>
            <person name="Plett J.M."/>
            <person name="Magnuson J."/>
            <person name="Spatafora J.W."/>
            <person name="Nagy L.G."/>
            <person name="Henrissat B."/>
            <person name="Grigoriev I.V."/>
            <person name="Yang Z.L."/>
            <person name="Xu J."/>
            <person name="Martin F.M."/>
        </authorList>
    </citation>
    <scope>NUCLEOTIDE SEQUENCE</scope>
    <source>
        <strain evidence="3">KKN 215</strain>
    </source>
</reference>
<dbReference type="InterPro" id="IPR036691">
    <property type="entry name" value="Endo/exonu/phosph_ase_sf"/>
</dbReference>
<dbReference type="GO" id="GO:0003824">
    <property type="term" value="F:catalytic activity"/>
    <property type="evidence" value="ECO:0007669"/>
    <property type="project" value="InterPro"/>
</dbReference>
<dbReference type="Pfam" id="PF03372">
    <property type="entry name" value="Exo_endo_phos"/>
    <property type="match status" value="1"/>
</dbReference>
<dbReference type="CDD" id="cd04486">
    <property type="entry name" value="YhcR_OBF_like"/>
    <property type="match status" value="1"/>
</dbReference>
<proteinExistence type="predicted"/>
<dbReference type="AlphaFoldDB" id="A0A8K0XT67"/>
<protein>
    <submittedName>
        <fullName evidence="3">DNase I-like protein</fullName>
    </submittedName>
</protein>